<dbReference type="OrthoDB" id="275458at2157"/>
<dbReference type="HOGENOM" id="CLU_069296_0_0_2"/>
<dbReference type="eggNOG" id="arCOG04164">
    <property type="taxonomic scope" value="Archaea"/>
</dbReference>
<keyword evidence="1" id="KW-1133">Transmembrane helix</keyword>
<organism evidence="2 3">
    <name type="scientific">Staphylothermus marinus (strain ATCC 43588 / DSM 3639 / JCM 9404 / F1)</name>
    <dbReference type="NCBI Taxonomy" id="399550"/>
    <lineage>
        <taxon>Archaea</taxon>
        <taxon>Thermoproteota</taxon>
        <taxon>Thermoprotei</taxon>
        <taxon>Desulfurococcales</taxon>
        <taxon>Desulfurococcaceae</taxon>
        <taxon>Staphylothermus</taxon>
    </lineage>
</organism>
<gene>
    <name evidence="2" type="ordered locus">Smar_0792</name>
</gene>
<reference evidence="2 3" key="2">
    <citation type="journal article" date="2009" name="Stand. Genomic Sci.">
        <title>Complete genome sequence of Staphylothermus marinus Stetter and Fiala 1986 type strain F1.</title>
        <authorList>
            <person name="Anderson I.J."/>
            <person name="Sun H."/>
            <person name="Lapidus A."/>
            <person name="Copeland A."/>
            <person name="Glavina Del Rio T."/>
            <person name="Tice H."/>
            <person name="Dalin E."/>
            <person name="Lucas S."/>
            <person name="Barry K."/>
            <person name="Land M."/>
            <person name="Richardson P."/>
            <person name="Huber H."/>
            <person name="Kyrpides N.C."/>
        </authorList>
    </citation>
    <scope>NUCLEOTIDE SEQUENCE [LARGE SCALE GENOMIC DNA]</scope>
    <source>
        <strain evidence="3">ATCC 43588 / DSM 3639 / JCM 9404 / F1</strain>
    </source>
</reference>
<evidence type="ECO:0000313" key="2">
    <source>
        <dbReference type="EMBL" id="ABN69893.1"/>
    </source>
</evidence>
<dbReference type="EMBL" id="CP000575">
    <property type="protein sequence ID" value="ABN69893.1"/>
    <property type="molecule type" value="Genomic_DNA"/>
</dbReference>
<evidence type="ECO:0000313" key="3">
    <source>
        <dbReference type="Proteomes" id="UP000000254"/>
    </source>
</evidence>
<keyword evidence="1" id="KW-0472">Membrane</keyword>
<reference evidence="3" key="1">
    <citation type="journal article" date="2009" name="BMC Genomics">
        <title>The complete genome sequence of Staphylothermus marinus reveals differences in sulfur metabolism among heterotrophic Crenarchaeota.</title>
        <authorList>
            <person name="Anderson I.J."/>
            <person name="Dharmarajan L."/>
            <person name="Rodriguez J."/>
            <person name="Hooper S."/>
            <person name="Porat I."/>
            <person name="Ulrich L.E."/>
            <person name="Elkins J.G."/>
            <person name="Mavromatis K."/>
            <person name="Sun H."/>
            <person name="Land M."/>
            <person name="Lapidus A."/>
            <person name="Lucas S."/>
            <person name="Barry K."/>
            <person name="Huber H."/>
            <person name="Zhulin I.B."/>
            <person name="Whitman W.B."/>
            <person name="Mukhopadhyay B."/>
            <person name="Woese C."/>
            <person name="Bristow J."/>
            <person name="Kyrpides N."/>
        </authorList>
    </citation>
    <scope>NUCLEOTIDE SEQUENCE [LARGE SCALE GENOMIC DNA]</scope>
    <source>
        <strain evidence="3">ATCC 43588 / DSM 3639 / JCM 9404 / F1</strain>
    </source>
</reference>
<dbReference type="KEGG" id="smr:Smar_0792"/>
<protein>
    <recommendedName>
        <fullName evidence="4">DUF1152 domain-containing protein</fullName>
    </recommendedName>
</protein>
<evidence type="ECO:0008006" key="4">
    <source>
        <dbReference type="Google" id="ProtNLM"/>
    </source>
</evidence>
<dbReference type="AlphaFoldDB" id="A3DMN3"/>
<dbReference type="STRING" id="399550.Smar_0792"/>
<name>A3DMN3_STAMF</name>
<dbReference type="Pfam" id="PF06626">
    <property type="entry name" value="DUF1152"/>
    <property type="match status" value="1"/>
</dbReference>
<feature type="transmembrane region" description="Helical" evidence="1">
    <location>
        <begin position="12"/>
        <end position="32"/>
    </location>
</feature>
<proteinExistence type="predicted"/>
<sequence>MLSMFSRNDKVLVIGIGGGGDIVSAAVIAYMLRKLGVKTYIGSIVWERFVYDPVPGPIHLDEIRKIKLVDKYAGIINQESYAVRHGRKIVFQAVNVSKALNEEVFVFDLWSGVQGYVEGVSRVDEKYGIDKIVGVDVGGDVLAEGYEDNLWSPLADSMGLAMLNHFKNSYLIVHSPGSDGELSQEYVLQRLSMIASMKGYYGAMGLEQSDIIVLEKILKYAKSEASRAALIAFQGFQGDMPIRKNTRSIKINLINTLMFMTDPRITYGLSKPAQLVNNTYSLEEANNKLNNAGIYTEYNLEKDIQTLNVDPLELSGEEILNIRRKGIRRLRMMNDQSTEE</sequence>
<keyword evidence="3" id="KW-1185">Reference proteome</keyword>
<keyword evidence="1" id="KW-0812">Transmembrane</keyword>
<accession>A3DMN3</accession>
<dbReference type="InterPro" id="IPR010581">
    <property type="entry name" value="DUF1152"/>
</dbReference>
<dbReference type="Proteomes" id="UP000000254">
    <property type="component" value="Chromosome"/>
</dbReference>
<evidence type="ECO:0000256" key="1">
    <source>
        <dbReference type="SAM" id="Phobius"/>
    </source>
</evidence>
<dbReference type="RefSeq" id="WP_011839084.1">
    <property type="nucleotide sequence ID" value="NC_009033.1"/>
</dbReference>
<dbReference type="GeneID" id="4906856"/>